<dbReference type="AlphaFoldDB" id="D2A1G8"/>
<gene>
    <name evidence="2" type="primary">AUGUSTUS-3.0.2_07739</name>
    <name evidence="2" type="ORF">TcasGA2_TC007739</name>
</gene>
<dbReference type="Proteomes" id="UP000007266">
    <property type="component" value="Linkage group 4"/>
</dbReference>
<reference evidence="2 3" key="1">
    <citation type="journal article" date="2008" name="Nature">
        <title>The genome of the model beetle and pest Tribolium castaneum.</title>
        <authorList>
            <consortium name="Tribolium Genome Sequencing Consortium"/>
            <person name="Richards S."/>
            <person name="Gibbs R.A."/>
            <person name="Weinstock G.M."/>
            <person name="Brown S.J."/>
            <person name="Denell R."/>
            <person name="Beeman R.W."/>
            <person name="Gibbs R."/>
            <person name="Beeman R.W."/>
            <person name="Brown S.J."/>
            <person name="Bucher G."/>
            <person name="Friedrich M."/>
            <person name="Grimmelikhuijzen C.J."/>
            <person name="Klingler M."/>
            <person name="Lorenzen M."/>
            <person name="Richards S."/>
            <person name="Roth S."/>
            <person name="Schroder R."/>
            <person name="Tautz D."/>
            <person name="Zdobnov E.M."/>
            <person name="Muzny D."/>
            <person name="Gibbs R.A."/>
            <person name="Weinstock G.M."/>
            <person name="Attaway T."/>
            <person name="Bell S."/>
            <person name="Buhay C.J."/>
            <person name="Chandrabose M.N."/>
            <person name="Chavez D."/>
            <person name="Clerk-Blankenburg K.P."/>
            <person name="Cree A."/>
            <person name="Dao M."/>
            <person name="Davis C."/>
            <person name="Chacko J."/>
            <person name="Dinh H."/>
            <person name="Dugan-Rocha S."/>
            <person name="Fowler G."/>
            <person name="Garner T.T."/>
            <person name="Garnes J."/>
            <person name="Gnirke A."/>
            <person name="Hawes A."/>
            <person name="Hernandez J."/>
            <person name="Hines S."/>
            <person name="Holder M."/>
            <person name="Hume J."/>
            <person name="Jhangiani S.N."/>
            <person name="Joshi V."/>
            <person name="Khan Z.M."/>
            <person name="Jackson L."/>
            <person name="Kovar C."/>
            <person name="Kowis A."/>
            <person name="Lee S."/>
            <person name="Lewis L.R."/>
            <person name="Margolis J."/>
            <person name="Morgan M."/>
            <person name="Nazareth L.V."/>
            <person name="Nguyen N."/>
            <person name="Okwuonu G."/>
            <person name="Parker D."/>
            <person name="Richards S."/>
            <person name="Ruiz S.J."/>
            <person name="Santibanez J."/>
            <person name="Savard J."/>
            <person name="Scherer S.E."/>
            <person name="Schneider B."/>
            <person name="Sodergren E."/>
            <person name="Tautz D."/>
            <person name="Vattahil S."/>
            <person name="Villasana D."/>
            <person name="White C.S."/>
            <person name="Wright R."/>
            <person name="Park Y."/>
            <person name="Beeman R.W."/>
            <person name="Lord J."/>
            <person name="Oppert B."/>
            <person name="Lorenzen M."/>
            <person name="Brown S."/>
            <person name="Wang L."/>
            <person name="Savard J."/>
            <person name="Tautz D."/>
            <person name="Richards S."/>
            <person name="Weinstock G."/>
            <person name="Gibbs R.A."/>
            <person name="Liu Y."/>
            <person name="Worley K."/>
            <person name="Weinstock G."/>
            <person name="Elsik C.G."/>
            <person name="Reese J.T."/>
            <person name="Elhaik E."/>
            <person name="Landan G."/>
            <person name="Graur D."/>
            <person name="Arensburger P."/>
            <person name="Atkinson P."/>
            <person name="Beeman R.W."/>
            <person name="Beidler J."/>
            <person name="Brown S.J."/>
            <person name="Demuth J.P."/>
            <person name="Drury D.W."/>
            <person name="Du Y.Z."/>
            <person name="Fujiwara H."/>
            <person name="Lorenzen M."/>
            <person name="Maselli V."/>
            <person name="Osanai M."/>
            <person name="Park Y."/>
            <person name="Robertson H.M."/>
            <person name="Tu Z."/>
            <person name="Wang J.J."/>
            <person name="Wang S."/>
            <person name="Richards S."/>
            <person name="Song H."/>
            <person name="Zhang L."/>
            <person name="Sodergren E."/>
            <person name="Werner D."/>
            <person name="Stanke M."/>
            <person name="Morgenstern B."/>
            <person name="Solovyev V."/>
            <person name="Kosarev P."/>
            <person name="Brown G."/>
            <person name="Chen H.C."/>
            <person name="Ermolaeva O."/>
            <person name="Hlavina W."/>
            <person name="Kapustin Y."/>
            <person name="Kiryutin B."/>
            <person name="Kitts P."/>
            <person name="Maglott D."/>
            <person name="Pruitt K."/>
            <person name="Sapojnikov V."/>
            <person name="Souvorov A."/>
            <person name="Mackey A.J."/>
            <person name="Waterhouse R.M."/>
            <person name="Wyder S."/>
            <person name="Zdobnov E.M."/>
            <person name="Zdobnov E.M."/>
            <person name="Wyder S."/>
            <person name="Kriventseva E.V."/>
            <person name="Kadowaki T."/>
            <person name="Bork P."/>
            <person name="Aranda M."/>
            <person name="Bao R."/>
            <person name="Beermann A."/>
            <person name="Berns N."/>
            <person name="Bolognesi R."/>
            <person name="Bonneton F."/>
            <person name="Bopp D."/>
            <person name="Brown S.J."/>
            <person name="Bucher G."/>
            <person name="Butts T."/>
            <person name="Chaumot A."/>
            <person name="Denell R.E."/>
            <person name="Ferrier D.E."/>
            <person name="Friedrich M."/>
            <person name="Gordon C.M."/>
            <person name="Jindra M."/>
            <person name="Klingler M."/>
            <person name="Lan Q."/>
            <person name="Lattorff H.M."/>
            <person name="Laudet V."/>
            <person name="von Levetsow C."/>
            <person name="Liu Z."/>
            <person name="Lutz R."/>
            <person name="Lynch J.A."/>
            <person name="da Fonseca R.N."/>
            <person name="Posnien N."/>
            <person name="Reuter R."/>
            <person name="Roth S."/>
            <person name="Savard J."/>
            <person name="Schinko J.B."/>
            <person name="Schmitt C."/>
            <person name="Schoppmeier M."/>
            <person name="Schroder R."/>
            <person name="Shippy T.D."/>
            <person name="Simonnet F."/>
            <person name="Marques-Souza H."/>
            <person name="Tautz D."/>
            <person name="Tomoyasu Y."/>
            <person name="Trauner J."/>
            <person name="Van der Zee M."/>
            <person name="Vervoort M."/>
            <person name="Wittkopp N."/>
            <person name="Wimmer E.A."/>
            <person name="Yang X."/>
            <person name="Jones A.K."/>
            <person name="Sattelle D.B."/>
            <person name="Ebert P.R."/>
            <person name="Nelson D."/>
            <person name="Scott J.G."/>
            <person name="Beeman R.W."/>
            <person name="Muthukrishnan S."/>
            <person name="Kramer K.J."/>
            <person name="Arakane Y."/>
            <person name="Beeman R.W."/>
            <person name="Zhu Q."/>
            <person name="Hogenkamp D."/>
            <person name="Dixit R."/>
            <person name="Oppert B."/>
            <person name="Jiang H."/>
            <person name="Zou Z."/>
            <person name="Marshall J."/>
            <person name="Elpidina E."/>
            <person name="Vinokurov K."/>
            <person name="Oppert C."/>
            <person name="Zou Z."/>
            <person name="Evans J."/>
            <person name="Lu Z."/>
            <person name="Zhao P."/>
            <person name="Sumathipala N."/>
            <person name="Altincicek B."/>
            <person name="Vilcinskas A."/>
            <person name="Williams M."/>
            <person name="Hultmark D."/>
            <person name="Hetru C."/>
            <person name="Jiang H."/>
            <person name="Grimmelikhuijzen C.J."/>
            <person name="Hauser F."/>
            <person name="Cazzamali G."/>
            <person name="Williamson M."/>
            <person name="Park Y."/>
            <person name="Li B."/>
            <person name="Tanaka Y."/>
            <person name="Predel R."/>
            <person name="Neupert S."/>
            <person name="Schachtner J."/>
            <person name="Verleyen P."/>
            <person name="Raible F."/>
            <person name="Bork P."/>
            <person name="Friedrich M."/>
            <person name="Walden K.K."/>
            <person name="Robertson H.M."/>
            <person name="Angeli S."/>
            <person name="Foret S."/>
            <person name="Bucher G."/>
            <person name="Schuetz S."/>
            <person name="Maleszka R."/>
            <person name="Wimmer E.A."/>
            <person name="Beeman R.W."/>
            <person name="Lorenzen M."/>
            <person name="Tomoyasu Y."/>
            <person name="Miller S.C."/>
            <person name="Grossmann D."/>
            <person name="Bucher G."/>
        </authorList>
    </citation>
    <scope>NUCLEOTIDE SEQUENCE [LARGE SCALE GENOMIC DNA]</scope>
    <source>
        <strain evidence="2 3">Georgia GA2</strain>
    </source>
</reference>
<feature type="chain" id="PRO_5012158093" description="Attacin C-terminal domain-containing protein" evidence="1">
    <location>
        <begin position="16"/>
        <end position="148"/>
    </location>
</feature>
<accession>D2A1G8</accession>
<dbReference type="InParanoid" id="D2A1G8"/>
<keyword evidence="1" id="KW-0732">Signal</keyword>
<sequence>MKLFLILLALNLAKPDQHPGLKALKKDSGISWSFPNSGVLEMAYRSNLIENPKYQLEGSVIVDKNLLNNDPMAIGGAIMYRNKVKKNTFEAQIFNEGYKGVQVGAKSARNIYLGKKNAVNVGVVYGQHFGGPEGSSRPVLGAVVKTTL</sequence>
<evidence type="ECO:0008006" key="4">
    <source>
        <dbReference type="Google" id="ProtNLM"/>
    </source>
</evidence>
<evidence type="ECO:0000256" key="1">
    <source>
        <dbReference type="SAM" id="SignalP"/>
    </source>
</evidence>
<dbReference type="OrthoDB" id="7843315at2759"/>
<protein>
    <recommendedName>
        <fullName evidence="4">Attacin C-terminal domain-containing protein</fullName>
    </recommendedName>
</protein>
<organism evidence="2 3">
    <name type="scientific">Tribolium castaneum</name>
    <name type="common">Red flour beetle</name>
    <dbReference type="NCBI Taxonomy" id="7070"/>
    <lineage>
        <taxon>Eukaryota</taxon>
        <taxon>Metazoa</taxon>
        <taxon>Ecdysozoa</taxon>
        <taxon>Arthropoda</taxon>
        <taxon>Hexapoda</taxon>
        <taxon>Insecta</taxon>
        <taxon>Pterygota</taxon>
        <taxon>Neoptera</taxon>
        <taxon>Endopterygota</taxon>
        <taxon>Coleoptera</taxon>
        <taxon>Polyphaga</taxon>
        <taxon>Cucujiformia</taxon>
        <taxon>Tenebrionidae</taxon>
        <taxon>Tenebrionidae incertae sedis</taxon>
        <taxon>Tribolium</taxon>
    </lineage>
</organism>
<dbReference type="EMBL" id="KQ971338">
    <property type="protein sequence ID" value="EFA02856.1"/>
    <property type="molecule type" value="Genomic_DNA"/>
</dbReference>
<evidence type="ECO:0000313" key="2">
    <source>
        <dbReference type="EMBL" id="EFA02856.1"/>
    </source>
</evidence>
<feature type="signal peptide" evidence="1">
    <location>
        <begin position="1"/>
        <end position="15"/>
    </location>
</feature>
<reference evidence="2 3" key="2">
    <citation type="journal article" date="2010" name="Nucleic Acids Res.">
        <title>BeetleBase in 2010: revisions to provide comprehensive genomic information for Tribolium castaneum.</title>
        <authorList>
            <person name="Kim H.S."/>
            <person name="Murphy T."/>
            <person name="Xia J."/>
            <person name="Caragea D."/>
            <person name="Park Y."/>
            <person name="Beeman R.W."/>
            <person name="Lorenzen M.D."/>
            <person name="Butcher S."/>
            <person name="Manak J.R."/>
            <person name="Brown S.J."/>
        </authorList>
    </citation>
    <scope>GENOME REANNOTATION</scope>
    <source>
        <strain evidence="2 3">Georgia GA2</strain>
    </source>
</reference>
<name>D2A1G8_TRICA</name>
<dbReference type="KEGG" id="tca:107397777"/>
<dbReference type="HOGENOM" id="CLU_1761141_0_0_1"/>
<keyword evidence="3" id="KW-1185">Reference proteome</keyword>
<evidence type="ECO:0000313" key="3">
    <source>
        <dbReference type="Proteomes" id="UP000007266"/>
    </source>
</evidence>
<dbReference type="PhylomeDB" id="D2A1G8"/>
<proteinExistence type="predicted"/>